<sequence length="118" mass="13135">MEDDRLFLSHRHAQKFSDGLDVGRISTYRTFNPAFPVAYKAGLSDVILSVLAEYRDLSVLAADPIPARYLLFMTTRIKMSGPRYEVLCRRCSVSSLSTASLDISEAYTSSISTVFGKT</sequence>
<gene>
    <name evidence="1" type="ORF">ARMOST_12644</name>
</gene>
<dbReference type="EMBL" id="FUEG01000010">
    <property type="protein sequence ID" value="SJL09267.1"/>
    <property type="molecule type" value="Genomic_DNA"/>
</dbReference>
<organism evidence="1 2">
    <name type="scientific">Armillaria ostoyae</name>
    <name type="common">Armillaria root rot fungus</name>
    <dbReference type="NCBI Taxonomy" id="47428"/>
    <lineage>
        <taxon>Eukaryota</taxon>
        <taxon>Fungi</taxon>
        <taxon>Dikarya</taxon>
        <taxon>Basidiomycota</taxon>
        <taxon>Agaricomycotina</taxon>
        <taxon>Agaricomycetes</taxon>
        <taxon>Agaricomycetidae</taxon>
        <taxon>Agaricales</taxon>
        <taxon>Marasmiineae</taxon>
        <taxon>Physalacriaceae</taxon>
        <taxon>Armillaria</taxon>
    </lineage>
</organism>
<keyword evidence="2" id="KW-1185">Reference proteome</keyword>
<name>A0A284RKK2_ARMOS</name>
<dbReference type="Proteomes" id="UP000219338">
    <property type="component" value="Unassembled WGS sequence"/>
</dbReference>
<protein>
    <submittedName>
        <fullName evidence="1">Uncharacterized protein</fullName>
    </submittedName>
</protein>
<reference evidence="2" key="1">
    <citation type="journal article" date="2017" name="Nat. Ecol. Evol.">
        <title>Genome expansion and lineage-specific genetic innovations in the forest pathogenic fungi Armillaria.</title>
        <authorList>
            <person name="Sipos G."/>
            <person name="Prasanna A.N."/>
            <person name="Walter M.C."/>
            <person name="O'Connor E."/>
            <person name="Balint B."/>
            <person name="Krizsan K."/>
            <person name="Kiss B."/>
            <person name="Hess J."/>
            <person name="Varga T."/>
            <person name="Slot J."/>
            <person name="Riley R."/>
            <person name="Boka B."/>
            <person name="Rigling D."/>
            <person name="Barry K."/>
            <person name="Lee J."/>
            <person name="Mihaltcheva S."/>
            <person name="LaButti K."/>
            <person name="Lipzen A."/>
            <person name="Waldron R."/>
            <person name="Moloney N.M."/>
            <person name="Sperisen C."/>
            <person name="Kredics L."/>
            <person name="Vagvoelgyi C."/>
            <person name="Patrignani A."/>
            <person name="Fitzpatrick D."/>
            <person name="Nagy I."/>
            <person name="Doyle S."/>
            <person name="Anderson J.B."/>
            <person name="Grigoriev I.V."/>
            <person name="Gueldener U."/>
            <person name="Muensterkoetter M."/>
            <person name="Nagy L.G."/>
        </authorList>
    </citation>
    <scope>NUCLEOTIDE SEQUENCE [LARGE SCALE GENOMIC DNA]</scope>
    <source>
        <strain evidence="2">C18/9</strain>
    </source>
</reference>
<evidence type="ECO:0000313" key="1">
    <source>
        <dbReference type="EMBL" id="SJL09267.1"/>
    </source>
</evidence>
<dbReference type="AlphaFoldDB" id="A0A284RKK2"/>
<evidence type="ECO:0000313" key="2">
    <source>
        <dbReference type="Proteomes" id="UP000219338"/>
    </source>
</evidence>
<accession>A0A284RKK2</accession>
<proteinExistence type="predicted"/>